<proteinExistence type="predicted"/>
<reference evidence="2" key="1">
    <citation type="journal article" date="2014" name="Genome Announc.">
        <title>Draft genome sequence of the plant-pathogenic soil fungus Rhizoctonia solani anastomosis group 3 strain Rhs1AP.</title>
        <authorList>
            <person name="Cubeta M.A."/>
            <person name="Thomas E."/>
            <person name="Dean R.A."/>
            <person name="Jabaji S."/>
            <person name="Neate S.M."/>
            <person name="Tavantzis S."/>
            <person name="Toda T."/>
            <person name="Vilgalys R."/>
            <person name="Bharathan N."/>
            <person name="Fedorova-Abrams N."/>
            <person name="Pakala S.B."/>
            <person name="Pakala S.M."/>
            <person name="Zafar N."/>
            <person name="Joardar V."/>
            <person name="Losada L."/>
            <person name="Nierman W.C."/>
        </authorList>
    </citation>
    <scope>NUCLEOTIDE SEQUENCE [LARGE SCALE GENOMIC DNA]</scope>
    <source>
        <strain evidence="2">AG-3</strain>
    </source>
</reference>
<comment type="caution">
    <text evidence="1">The sequence shown here is derived from an EMBL/GenBank/DDBJ whole genome shotgun (WGS) entry which is preliminary data.</text>
</comment>
<feature type="non-terminal residue" evidence="1">
    <location>
        <position position="289"/>
    </location>
</feature>
<gene>
    <name evidence="1" type="ORF">RSOL_291240</name>
</gene>
<evidence type="ECO:0000313" key="2">
    <source>
        <dbReference type="Proteomes" id="UP000030108"/>
    </source>
</evidence>
<dbReference type="OrthoDB" id="3232941at2759"/>
<protein>
    <submittedName>
        <fullName evidence="1">Uncharacterized protein</fullName>
    </submittedName>
</protein>
<dbReference type="Proteomes" id="UP000030108">
    <property type="component" value="Unassembled WGS sequence"/>
</dbReference>
<evidence type="ECO:0000313" key="1">
    <source>
        <dbReference type="EMBL" id="EUC59003.1"/>
    </source>
</evidence>
<name>A0A0A1UL79_9AGAM</name>
<sequence>MKWCLQIADNTAFNDRFKAMPEHSGLRHFKKNVSELSQTTGKEHREMEKVFLGVIAGILPNEATMAARALLDFIYYAQLPSHTETTINWLEDALKSFHARKNVFVALKARDHFNINKLHSLIHYATSIRELGALDRYNTESPERLHIDFAKRAYKATNRNDFVAQMVTYLERRERVFKFDVYLQWAIPEYGESCCLKDDSWQAKRAPGWHIAKESPFKPVLFNSLESVFGVRWFDWALEEFFINMFGERLEIDLKDKLNVFPKATQYFNDDLPLEDGFTDIFMHLHMRR</sequence>
<organism evidence="1 2">
    <name type="scientific">Rhizoctonia solani AG-3 Rhs1AP</name>
    <dbReference type="NCBI Taxonomy" id="1086054"/>
    <lineage>
        <taxon>Eukaryota</taxon>
        <taxon>Fungi</taxon>
        <taxon>Dikarya</taxon>
        <taxon>Basidiomycota</taxon>
        <taxon>Agaricomycotina</taxon>
        <taxon>Agaricomycetes</taxon>
        <taxon>Cantharellales</taxon>
        <taxon>Ceratobasidiaceae</taxon>
        <taxon>Rhizoctonia</taxon>
    </lineage>
</organism>
<dbReference type="EMBL" id="JATN01000321">
    <property type="protein sequence ID" value="EUC59003.1"/>
    <property type="molecule type" value="Genomic_DNA"/>
</dbReference>
<dbReference type="AlphaFoldDB" id="A0A0A1UL79"/>
<accession>A0A0A1UL79</accession>